<dbReference type="Pfam" id="PF13185">
    <property type="entry name" value="GAF_2"/>
    <property type="match status" value="1"/>
</dbReference>
<proteinExistence type="predicted"/>
<dbReference type="Gene3D" id="3.60.40.10">
    <property type="entry name" value="PPM-type phosphatase domain"/>
    <property type="match status" value="1"/>
</dbReference>
<dbReference type="SMART" id="SM00086">
    <property type="entry name" value="PAC"/>
    <property type="match status" value="1"/>
</dbReference>
<dbReference type="SUPFAM" id="SSF55781">
    <property type="entry name" value="GAF domain-like"/>
    <property type="match status" value="2"/>
</dbReference>
<dbReference type="SMART" id="SM00331">
    <property type="entry name" value="PP2C_SIG"/>
    <property type="match status" value="1"/>
</dbReference>
<evidence type="ECO:0000313" key="5">
    <source>
        <dbReference type="Proteomes" id="UP000321234"/>
    </source>
</evidence>
<protein>
    <submittedName>
        <fullName evidence="4">SpoIIE family protein phosphatase</fullName>
    </submittedName>
</protein>
<sequence>MSRPGPRGRCRGCAKALGPAITHTRGMDGSATQAQAPDVAAAHELDRARLVVATEAAQLGLWDWDLTTDALGWDSRSRAMYGQTHMPLTGLVGDINRTIHPDDQVAVAEVLERAIDERGTLEVEFRTLQPDGSERVVYARGQVLVDARGAAVRMVGTNADVTELRRSQRQAAQDAERLSRLVEVARALGDAESEQAVLDVVNQAATSVFGASTAALVLQTGQSGPRALRTLTASYDSGFSASVAELAADTPLPAVDSAVSGRSWFVPARAQAPQRFTAGAAVWEASGTDAVGCVPLESDAGVFGALSVGFSGPQPWREPDQQVLTTFGALTSQALRRIWARAAELRALRAAQRSAAQQTALVALAQSLELAEDEEEVLAVVTGGGVSLLGARGAVLCLSAGADEEGGLRALTTSFFAETVRSEVSQLPAGFPLPMVDAASTGRAHFLPDRAAALALFPGREEITGALYEAAGTHASAALPLTDAGAVVGSLSVALDVEHTWTADEQALLHAFTSLTATALSRIHAQEAERAANAAVRRFSETLQRSLLTRPPEPDHLHLAVRYLPAATEAQVGGDWYDAFVVGDGATSIVVGDVTGHDREAAAAMGQMRNLLRGIAHVSGAEPAHVLASLDAAVRDLDVGAMATVVLVKVVQTPEMRLRGERLLRWSNAGHPPPLLVGPDGRARYLEHDPDLLIGLLPEVPRTAHEVPLEPGSTLLLFSDGLVERRGAPLEQGLAWLASTVEGLHERTVEEICDELLRQVGDRVEDDVAIVALRAYPEDEPRPAEAGPATR</sequence>
<dbReference type="SUPFAM" id="SSF81606">
    <property type="entry name" value="PP2C-like"/>
    <property type="match status" value="1"/>
</dbReference>
<dbReference type="SUPFAM" id="SSF55785">
    <property type="entry name" value="PYP-like sensor domain (PAS domain)"/>
    <property type="match status" value="1"/>
</dbReference>
<dbReference type="PANTHER" id="PTHR43156:SF2">
    <property type="entry name" value="STAGE II SPORULATION PROTEIN E"/>
    <property type="match status" value="1"/>
</dbReference>
<keyword evidence="1" id="KW-0378">Hydrolase</keyword>
<name>A0A5C8ZLD5_9ACTN</name>
<evidence type="ECO:0000256" key="1">
    <source>
        <dbReference type="ARBA" id="ARBA00022801"/>
    </source>
</evidence>
<dbReference type="InterPro" id="IPR013655">
    <property type="entry name" value="PAS_fold_3"/>
</dbReference>
<keyword evidence="5" id="KW-1185">Reference proteome</keyword>
<dbReference type="EMBL" id="VKAC01000001">
    <property type="protein sequence ID" value="TXR57973.1"/>
    <property type="molecule type" value="Genomic_DNA"/>
</dbReference>
<dbReference type="Proteomes" id="UP000321234">
    <property type="component" value="Unassembled WGS sequence"/>
</dbReference>
<dbReference type="InterPro" id="IPR001932">
    <property type="entry name" value="PPM-type_phosphatase-like_dom"/>
</dbReference>
<dbReference type="Pfam" id="PF08447">
    <property type="entry name" value="PAS_3"/>
    <property type="match status" value="1"/>
</dbReference>
<dbReference type="AlphaFoldDB" id="A0A5C8ZLD5"/>
<dbReference type="InterPro" id="IPR052016">
    <property type="entry name" value="Bact_Sigma-Reg"/>
</dbReference>
<dbReference type="InterPro" id="IPR000700">
    <property type="entry name" value="PAS-assoc_C"/>
</dbReference>
<evidence type="ECO:0000259" key="3">
    <source>
        <dbReference type="PROSITE" id="PS50113"/>
    </source>
</evidence>
<organism evidence="4 5">
    <name type="scientific">Quadrisphaera setariae</name>
    <dbReference type="NCBI Taxonomy" id="2593304"/>
    <lineage>
        <taxon>Bacteria</taxon>
        <taxon>Bacillati</taxon>
        <taxon>Actinomycetota</taxon>
        <taxon>Actinomycetes</taxon>
        <taxon>Kineosporiales</taxon>
        <taxon>Kineosporiaceae</taxon>
        <taxon>Quadrisphaera</taxon>
    </lineage>
</organism>
<dbReference type="Gene3D" id="3.30.450.20">
    <property type="entry name" value="PAS domain"/>
    <property type="match status" value="1"/>
</dbReference>
<dbReference type="InterPro" id="IPR001610">
    <property type="entry name" value="PAC"/>
</dbReference>
<dbReference type="PANTHER" id="PTHR43156">
    <property type="entry name" value="STAGE II SPORULATION PROTEIN E-RELATED"/>
    <property type="match status" value="1"/>
</dbReference>
<dbReference type="CDD" id="cd00130">
    <property type="entry name" value="PAS"/>
    <property type="match status" value="1"/>
</dbReference>
<reference evidence="4 5" key="1">
    <citation type="submission" date="2019-07" db="EMBL/GenBank/DDBJ databases">
        <title>Quadrisphaera sp. strain DD2A genome sequencing and assembly.</title>
        <authorList>
            <person name="Kim I."/>
        </authorList>
    </citation>
    <scope>NUCLEOTIDE SEQUENCE [LARGE SCALE GENOMIC DNA]</scope>
    <source>
        <strain evidence="4 5">DD2A</strain>
    </source>
</reference>
<dbReference type="InterPro" id="IPR036457">
    <property type="entry name" value="PPM-type-like_dom_sf"/>
</dbReference>
<dbReference type="GO" id="GO:0016791">
    <property type="term" value="F:phosphatase activity"/>
    <property type="evidence" value="ECO:0007669"/>
    <property type="project" value="TreeGrafter"/>
</dbReference>
<dbReference type="NCBIfam" id="TIGR00229">
    <property type="entry name" value="sensory_box"/>
    <property type="match status" value="1"/>
</dbReference>
<dbReference type="InterPro" id="IPR029016">
    <property type="entry name" value="GAF-like_dom_sf"/>
</dbReference>
<accession>A0A5C8ZLD5</accession>
<dbReference type="Pfam" id="PF07228">
    <property type="entry name" value="SpoIIE"/>
    <property type="match status" value="1"/>
</dbReference>
<feature type="domain" description="PAC" evidence="3">
    <location>
        <begin position="121"/>
        <end position="173"/>
    </location>
</feature>
<evidence type="ECO:0000259" key="2">
    <source>
        <dbReference type="PROSITE" id="PS50112"/>
    </source>
</evidence>
<dbReference type="InterPro" id="IPR035965">
    <property type="entry name" value="PAS-like_dom_sf"/>
</dbReference>
<dbReference type="OrthoDB" id="118142at2"/>
<dbReference type="InterPro" id="IPR003018">
    <property type="entry name" value="GAF"/>
</dbReference>
<feature type="domain" description="PAS" evidence="2">
    <location>
        <begin position="46"/>
        <end position="118"/>
    </location>
</feature>
<gene>
    <name evidence="4" type="ORF">FMM08_01765</name>
</gene>
<dbReference type="SMART" id="SM00065">
    <property type="entry name" value="GAF"/>
    <property type="match status" value="2"/>
</dbReference>
<evidence type="ECO:0000313" key="4">
    <source>
        <dbReference type="EMBL" id="TXR57973.1"/>
    </source>
</evidence>
<dbReference type="Gene3D" id="3.30.450.40">
    <property type="match status" value="2"/>
</dbReference>
<dbReference type="Pfam" id="PF01590">
    <property type="entry name" value="GAF"/>
    <property type="match status" value="1"/>
</dbReference>
<dbReference type="PROSITE" id="PS50113">
    <property type="entry name" value="PAC"/>
    <property type="match status" value="1"/>
</dbReference>
<dbReference type="InterPro" id="IPR000014">
    <property type="entry name" value="PAS"/>
</dbReference>
<dbReference type="Gene3D" id="2.10.70.100">
    <property type="match status" value="1"/>
</dbReference>
<dbReference type="PROSITE" id="PS50112">
    <property type="entry name" value="PAS"/>
    <property type="match status" value="1"/>
</dbReference>
<comment type="caution">
    <text evidence="4">The sequence shown here is derived from an EMBL/GenBank/DDBJ whole genome shotgun (WGS) entry which is preliminary data.</text>
</comment>